<feature type="compositionally biased region" description="Pro residues" evidence="1">
    <location>
        <begin position="510"/>
        <end position="527"/>
    </location>
</feature>
<feature type="compositionally biased region" description="Low complexity" evidence="1">
    <location>
        <begin position="776"/>
        <end position="787"/>
    </location>
</feature>
<dbReference type="EMBL" id="JAYFSI010000006">
    <property type="protein sequence ID" value="MEA5362857.1"/>
    <property type="molecule type" value="Genomic_DNA"/>
</dbReference>
<proteinExistence type="predicted"/>
<protein>
    <submittedName>
        <fullName evidence="2">Uncharacterized protein</fullName>
    </submittedName>
</protein>
<feature type="compositionally biased region" description="Pro residues" evidence="1">
    <location>
        <begin position="632"/>
        <end position="645"/>
    </location>
</feature>
<feature type="compositionally biased region" description="Low complexity" evidence="1">
    <location>
        <begin position="796"/>
        <end position="805"/>
    </location>
</feature>
<keyword evidence="3" id="KW-1185">Reference proteome</keyword>
<evidence type="ECO:0000313" key="2">
    <source>
        <dbReference type="EMBL" id="MEA5362857.1"/>
    </source>
</evidence>
<organism evidence="2 3">
    <name type="scientific">Amycolatopsis heterodermiae</name>
    <dbReference type="NCBI Taxonomy" id="3110235"/>
    <lineage>
        <taxon>Bacteria</taxon>
        <taxon>Bacillati</taxon>
        <taxon>Actinomycetota</taxon>
        <taxon>Actinomycetes</taxon>
        <taxon>Pseudonocardiales</taxon>
        <taxon>Pseudonocardiaceae</taxon>
        <taxon>Amycolatopsis</taxon>
    </lineage>
</organism>
<reference evidence="2 3" key="1">
    <citation type="submission" date="2023-12" db="EMBL/GenBank/DDBJ databases">
        <title>Amycolatopsis sp. V23-08.</title>
        <authorList>
            <person name="Somphong A."/>
        </authorList>
    </citation>
    <scope>NUCLEOTIDE SEQUENCE [LARGE SCALE GENOMIC DNA]</scope>
    <source>
        <strain evidence="2 3">V23-08</strain>
    </source>
</reference>
<dbReference type="RefSeq" id="WP_323330619.1">
    <property type="nucleotide sequence ID" value="NZ_JAYFSI010000006.1"/>
</dbReference>
<feature type="region of interest" description="Disordered" evidence="1">
    <location>
        <begin position="764"/>
        <end position="908"/>
    </location>
</feature>
<dbReference type="Gene3D" id="3.90.176.10">
    <property type="entry name" value="Toxin ADP-ribosyltransferase, Chain A, domain 1"/>
    <property type="match status" value="1"/>
</dbReference>
<feature type="region of interest" description="Disordered" evidence="1">
    <location>
        <begin position="484"/>
        <end position="654"/>
    </location>
</feature>
<sequence length="1157" mass="116815">MDLSLTRRRGGPDTDLGKQTVGNALVVHPAAGMTEEAQALALGVAADDEHDLVVVDLPVDSPISLWESVAKALPRRRRGVRLVIGGRSRETSALAGQWLAERIGRPVLAPDGSVIPSAGGALFVHSGRGSGWVRFQPGRPPKWEAKRFPRPSWDSGVTAELTSTSSRGVAEPLPGGLWIRPVGFDRQLGYHRSALIRGLPALPDTMTIVLGCPGCPPLTMDDAARLWMRLPEPVRHKARFVQYGPMSVPAGTTLGQALADLLGREVGFYSGLPIGAPHDLDVWTVLYDGGLGWATFARELAYVPRQPLPRLLDHRAPIDGLKEIEPAVYWYSPDAVLEVVQSGLLLRPPTAGPTVEALREVTLDTSLHNLTYDVPEEGADAVERMRLLAEDVLARLDEHTRRISRILPAAALLAERARVTIPRRALAEIEAASPSLTPLPVAPPAAPPTRVGGTAPAEAPLMTISERLDPGAVIAATITTAAPPRLPALGTEERPTESVVSGPAISAPPTGSPIPGGPITLPPPATPPAGVGGPMITNAPETRLDAAVTQESAESAQSPTGVDSPAPTSGIDALASGTDADDPATGAGVNGATTRGGIDALASGTDTDGPATGASVNGAEPDARFASRSSATPPPAGPPATPQPEAPAMITPAPLPPPAVPLAGIREAVAGSVLSAGSAAPSPGVATDLPASPASAVPPPAPAAEPPAPPPAGTVSGPAAPATPPAGPGGGSTAPATPPPAVPPAGVAGGPVATAVPPAGSISGPAAPAAPPSAVPPAGAMGGSSAPATPPPAVPPAGVAGGPATPATPSPAVPPAGSISGPAAPATPSPAVPPAGVAGGPITPTTPPPAVPPAGVLSGPAAEAPLSQASTLPQTPPSAASPLEVAGGGTTSARLQPTPAAEASALLPKRGVDKEREWLRKSLGAEYGLMSNAAARILSEHPGFQGALAASAADVLTDAVAVQLYLSAKGTTIDAGLRAGRNGPHVPIARCVVAGLGRLPSHRGPASFATSPTADQWALYRTRKVLTEWGFLHTQTTPMSTSDGDTDILVWSVTARRTKLLEPAEGVVNRALFVPGTSFKVLEITEPADTKRGLVLLRELTVSEVDETGKVAADRISLDELALESLRRELEMWAETDGRAPIAAAAAGRFGVVPGLV</sequence>
<feature type="compositionally biased region" description="Low complexity" evidence="1">
    <location>
        <begin position="834"/>
        <end position="843"/>
    </location>
</feature>
<name>A0ABU5R9E1_9PSEU</name>
<evidence type="ECO:0000256" key="1">
    <source>
        <dbReference type="SAM" id="MobiDB-lite"/>
    </source>
</evidence>
<gene>
    <name evidence="2" type="ORF">VA596_25205</name>
</gene>
<feature type="compositionally biased region" description="Low complexity" evidence="1">
    <location>
        <begin position="853"/>
        <end position="862"/>
    </location>
</feature>
<feature type="compositionally biased region" description="Polar residues" evidence="1">
    <location>
        <begin position="549"/>
        <end position="561"/>
    </location>
</feature>
<feature type="region of interest" description="Disordered" evidence="1">
    <location>
        <begin position="676"/>
        <end position="749"/>
    </location>
</feature>
<feature type="compositionally biased region" description="Pro residues" evidence="1">
    <location>
        <begin position="696"/>
        <end position="712"/>
    </location>
</feature>
<accession>A0ABU5R9E1</accession>
<dbReference type="Proteomes" id="UP001304298">
    <property type="component" value="Unassembled WGS sequence"/>
</dbReference>
<evidence type="ECO:0000313" key="3">
    <source>
        <dbReference type="Proteomes" id="UP001304298"/>
    </source>
</evidence>
<feature type="compositionally biased region" description="Low complexity" evidence="1">
    <location>
        <begin position="676"/>
        <end position="695"/>
    </location>
</feature>
<comment type="caution">
    <text evidence="2">The sequence shown here is derived from an EMBL/GenBank/DDBJ whole genome shotgun (WGS) entry which is preliminary data.</text>
</comment>
<feature type="compositionally biased region" description="Low complexity" evidence="1">
    <location>
        <begin position="815"/>
        <end position="824"/>
    </location>
</feature>